<dbReference type="PANTHER" id="PTHR11161">
    <property type="entry name" value="O-ACYLTRANSFERASE"/>
    <property type="match status" value="1"/>
</dbReference>
<dbReference type="Proteomes" id="UP000292052">
    <property type="component" value="Unassembled WGS sequence"/>
</dbReference>
<feature type="non-terminal residue" evidence="4">
    <location>
        <position position="1"/>
    </location>
</feature>
<evidence type="ECO:0000259" key="3">
    <source>
        <dbReference type="Pfam" id="PF01757"/>
    </source>
</evidence>
<protein>
    <submittedName>
        <fullName evidence="4">Nose resistant to fluoxetine protein 6-like</fullName>
    </submittedName>
</protein>
<feature type="non-terminal residue" evidence="4">
    <location>
        <position position="342"/>
    </location>
</feature>
<dbReference type="GO" id="GO:0016747">
    <property type="term" value="F:acyltransferase activity, transferring groups other than amino-acyl groups"/>
    <property type="evidence" value="ECO:0007669"/>
    <property type="project" value="InterPro"/>
</dbReference>
<evidence type="ECO:0000256" key="2">
    <source>
        <dbReference type="SAM" id="Phobius"/>
    </source>
</evidence>
<feature type="transmembrane region" description="Helical" evidence="2">
    <location>
        <begin position="213"/>
        <end position="231"/>
    </location>
</feature>
<feature type="transmembrane region" description="Helical" evidence="2">
    <location>
        <begin position="280"/>
        <end position="301"/>
    </location>
</feature>
<feature type="transmembrane region" description="Helical" evidence="2">
    <location>
        <begin position="88"/>
        <end position="110"/>
    </location>
</feature>
<dbReference type="InterPro" id="IPR002656">
    <property type="entry name" value="Acyl_transf_3_dom"/>
</dbReference>
<dbReference type="OrthoDB" id="6585993at2759"/>
<name>A0A482VF15_ASBVE</name>
<feature type="region of interest" description="Disordered" evidence="1">
    <location>
        <begin position="319"/>
        <end position="342"/>
    </location>
</feature>
<keyword evidence="2" id="KW-0472">Membrane</keyword>
<dbReference type="Pfam" id="PF01757">
    <property type="entry name" value="Acyl_transf_3"/>
    <property type="match status" value="1"/>
</dbReference>
<evidence type="ECO:0000313" key="4">
    <source>
        <dbReference type="EMBL" id="RZB84906.1"/>
    </source>
</evidence>
<reference evidence="4 5" key="1">
    <citation type="submission" date="2017-03" db="EMBL/GenBank/DDBJ databases">
        <title>Genome of the blue death feigning beetle - Asbolus verrucosus.</title>
        <authorList>
            <person name="Rider S.D."/>
        </authorList>
    </citation>
    <scope>NUCLEOTIDE SEQUENCE [LARGE SCALE GENOMIC DNA]</scope>
    <source>
        <strain evidence="4">Butters</strain>
        <tissue evidence="4">Head and leg muscle</tissue>
    </source>
</reference>
<feature type="transmembrane region" description="Helical" evidence="2">
    <location>
        <begin position="171"/>
        <end position="193"/>
    </location>
</feature>
<comment type="caution">
    <text evidence="4">The sequence shown here is derived from an EMBL/GenBank/DDBJ whole genome shotgun (WGS) entry which is preliminary data.</text>
</comment>
<evidence type="ECO:0000313" key="5">
    <source>
        <dbReference type="Proteomes" id="UP000292052"/>
    </source>
</evidence>
<dbReference type="InterPro" id="IPR052728">
    <property type="entry name" value="O2_lipid_transport_reg"/>
</dbReference>
<keyword evidence="2" id="KW-1133">Transmembrane helix</keyword>
<organism evidence="4 5">
    <name type="scientific">Asbolus verrucosus</name>
    <name type="common">Desert ironclad beetle</name>
    <dbReference type="NCBI Taxonomy" id="1661398"/>
    <lineage>
        <taxon>Eukaryota</taxon>
        <taxon>Metazoa</taxon>
        <taxon>Ecdysozoa</taxon>
        <taxon>Arthropoda</taxon>
        <taxon>Hexapoda</taxon>
        <taxon>Insecta</taxon>
        <taxon>Pterygota</taxon>
        <taxon>Neoptera</taxon>
        <taxon>Endopterygota</taxon>
        <taxon>Coleoptera</taxon>
        <taxon>Polyphaga</taxon>
        <taxon>Cucujiformia</taxon>
        <taxon>Tenebrionidae</taxon>
        <taxon>Pimeliinae</taxon>
        <taxon>Asbolus</taxon>
    </lineage>
</organism>
<proteinExistence type="predicted"/>
<feature type="transmembrane region" description="Helical" evidence="2">
    <location>
        <begin position="62"/>
        <end position="81"/>
    </location>
</feature>
<sequence length="342" mass="39051">LTPVYAYVIFYYATVFNYTGTGPLWKIIAGQDSQDCKDNWWTNILYISNYVHADHMCMTHSWYLPCDFHYFIIAIGVCLLIKKEKKFGLGALLLLTITSILIPFILTVVYSRPALLHFYPEFLTGPKTHPDFLLTYSKSHTRATPYFIGMFAGYAYYKVQEANTHVCRIKSHLLILVSVFFILISIVGGAVFYNPYHPYNSIESATYAALHRPAFALGSTGIIYASSYGHASFIRNILTWQPWIPLSKLVYGAYLMHMQFQLRAAAKFMSPRQFSYFDLISLSLSDMVLSFAAALGLYLIVEAPFRKLFREMLMPNKVSPPRQTTEPTMRENVANGTCDSRL</sequence>
<dbReference type="AlphaFoldDB" id="A0A482VF15"/>
<feature type="domain" description="Acyltransferase 3" evidence="3">
    <location>
        <begin position="5"/>
        <end position="277"/>
    </location>
</feature>
<accession>A0A482VF15</accession>
<keyword evidence="2" id="KW-0812">Transmembrane</keyword>
<feature type="transmembrane region" description="Helical" evidence="2">
    <location>
        <begin position="143"/>
        <end position="159"/>
    </location>
</feature>
<dbReference type="PANTHER" id="PTHR11161:SF71">
    <property type="entry name" value="NOSE RESISTANT-TO-FLUOXETINE PROTEIN N-TERMINAL DOMAIN-CONTAINING PROTEIN"/>
    <property type="match status" value="1"/>
</dbReference>
<evidence type="ECO:0000256" key="1">
    <source>
        <dbReference type="SAM" id="MobiDB-lite"/>
    </source>
</evidence>
<gene>
    <name evidence="4" type="ORF">BDFB_013416</name>
</gene>
<keyword evidence="5" id="KW-1185">Reference proteome</keyword>
<dbReference type="EMBL" id="QDEB01107802">
    <property type="protein sequence ID" value="RZB84906.1"/>
    <property type="molecule type" value="Genomic_DNA"/>
</dbReference>
<feature type="transmembrane region" description="Helical" evidence="2">
    <location>
        <begin position="243"/>
        <end position="260"/>
    </location>
</feature>